<dbReference type="AlphaFoldDB" id="A0A454TUF7"/>
<accession>A0A454TUF7</accession>
<name>A0A454TUF7_9RALS</name>
<dbReference type="RefSeq" id="WP_081049925.1">
    <property type="nucleotide sequence ID" value="NZ_JAAWVG010000011.1"/>
</dbReference>
<comment type="caution">
    <text evidence="2">The sequence shown here is derived from an EMBL/GenBank/DDBJ whole genome shotgun (WGS) entry which is preliminary data.</text>
</comment>
<gene>
    <name evidence="2" type="ORF">EGA29_08180</name>
</gene>
<dbReference type="Pfam" id="PF13411">
    <property type="entry name" value="MerR_1"/>
    <property type="match status" value="1"/>
</dbReference>
<proteinExistence type="predicted"/>
<dbReference type="EMBL" id="RJTL01000010">
    <property type="protein sequence ID" value="RNM08437.1"/>
    <property type="molecule type" value="Genomic_DNA"/>
</dbReference>
<dbReference type="GO" id="GO:0003677">
    <property type="term" value="F:DNA binding"/>
    <property type="evidence" value="ECO:0007669"/>
    <property type="project" value="InterPro"/>
</dbReference>
<dbReference type="OrthoDB" id="8824182at2"/>
<reference evidence="2 3" key="1">
    <citation type="submission" date="2018-10" db="EMBL/GenBank/DDBJ databases">
        <title>Draft Genome Sequence of Ralstonia pseudosolanacearum (R. solanacearum phylotype I) Strain Tg03 Isolated from Luffa cylindrica in China.</title>
        <authorList>
            <person name="Yuan G.-Q."/>
            <person name="Li Q.-Q."/>
            <person name="Zhang Y.-W."/>
        </authorList>
    </citation>
    <scope>NUCLEOTIDE SEQUENCE [LARGE SCALE GENOMIC DNA]</scope>
    <source>
        <strain evidence="2 3">Tg03</strain>
    </source>
</reference>
<protein>
    <submittedName>
        <fullName evidence="2">MerR family transcriptional regulator</fullName>
    </submittedName>
</protein>
<dbReference type="InterPro" id="IPR000551">
    <property type="entry name" value="MerR-type_HTH_dom"/>
</dbReference>
<evidence type="ECO:0000259" key="1">
    <source>
        <dbReference type="Pfam" id="PF13411"/>
    </source>
</evidence>
<dbReference type="GO" id="GO:0006355">
    <property type="term" value="P:regulation of DNA-templated transcription"/>
    <property type="evidence" value="ECO:0007669"/>
    <property type="project" value="InterPro"/>
</dbReference>
<evidence type="ECO:0000313" key="3">
    <source>
        <dbReference type="Proteomes" id="UP000271222"/>
    </source>
</evidence>
<organism evidence="2 3">
    <name type="scientific">Ralstonia pseudosolanacearum</name>
    <dbReference type="NCBI Taxonomy" id="1310165"/>
    <lineage>
        <taxon>Bacteria</taxon>
        <taxon>Pseudomonadati</taxon>
        <taxon>Pseudomonadota</taxon>
        <taxon>Betaproteobacteria</taxon>
        <taxon>Burkholderiales</taxon>
        <taxon>Burkholderiaceae</taxon>
        <taxon>Ralstonia</taxon>
        <taxon>Ralstonia solanacearum species complex</taxon>
    </lineage>
</organism>
<dbReference type="Gene3D" id="1.10.1660.10">
    <property type="match status" value="1"/>
</dbReference>
<feature type="domain" description="HTH merR-type" evidence="1">
    <location>
        <begin position="5"/>
        <end position="74"/>
    </location>
</feature>
<sequence>MQFVSTRDAVRLTGLSTEQLREWTSRRDLIPADIKPKGHGSPARYSWQTILLLRLAVVLRDRFKLELQAHRDLFSDLRTALGSMSFVSLWGKAILLRGGADWQLVSRESASAPEGDCVVLWLDPHLKSLSEGFSLPQPSISTQFSLFPALGVASDGSAVRSARGGQQ</sequence>
<dbReference type="Proteomes" id="UP000271222">
    <property type="component" value="Unassembled WGS sequence"/>
</dbReference>
<evidence type="ECO:0000313" key="2">
    <source>
        <dbReference type="EMBL" id="RNM08437.1"/>
    </source>
</evidence>